<evidence type="ECO:0000313" key="10">
    <source>
        <dbReference type="EMBL" id="MBJ6723244.1"/>
    </source>
</evidence>
<protein>
    <submittedName>
        <fullName evidence="10">Sigma-54-dependent Fis family transcriptional regulator</fullName>
    </submittedName>
</protein>
<feature type="modified residue" description="4-aspartylphosphate" evidence="7">
    <location>
        <position position="55"/>
    </location>
</feature>
<dbReference type="InterPro" id="IPR027417">
    <property type="entry name" value="P-loop_NTPase"/>
</dbReference>
<evidence type="ECO:0000256" key="2">
    <source>
        <dbReference type="ARBA" id="ARBA00022741"/>
    </source>
</evidence>
<keyword evidence="2" id="KW-0547">Nucleotide-binding</keyword>
<dbReference type="InterPro" id="IPR002078">
    <property type="entry name" value="Sigma_54_int"/>
</dbReference>
<dbReference type="CDD" id="cd00009">
    <property type="entry name" value="AAA"/>
    <property type="match status" value="1"/>
</dbReference>
<dbReference type="RefSeq" id="WP_199382086.1">
    <property type="nucleotide sequence ID" value="NZ_JAEMHM010000001.1"/>
</dbReference>
<dbReference type="AlphaFoldDB" id="A0A8J7IMY2"/>
<evidence type="ECO:0000256" key="1">
    <source>
        <dbReference type="ARBA" id="ARBA00022553"/>
    </source>
</evidence>
<evidence type="ECO:0000256" key="4">
    <source>
        <dbReference type="ARBA" id="ARBA00023012"/>
    </source>
</evidence>
<dbReference type="InterPro" id="IPR001789">
    <property type="entry name" value="Sig_transdc_resp-reg_receiver"/>
</dbReference>
<feature type="domain" description="Response regulatory" evidence="9">
    <location>
        <begin position="6"/>
        <end position="120"/>
    </location>
</feature>
<dbReference type="GO" id="GO:0000160">
    <property type="term" value="P:phosphorelay signal transduction system"/>
    <property type="evidence" value="ECO:0007669"/>
    <property type="project" value="UniProtKB-KW"/>
</dbReference>
<keyword evidence="5" id="KW-0805">Transcription regulation</keyword>
<dbReference type="SMART" id="SM00448">
    <property type="entry name" value="REC"/>
    <property type="match status" value="1"/>
</dbReference>
<dbReference type="SMART" id="SM00382">
    <property type="entry name" value="AAA"/>
    <property type="match status" value="1"/>
</dbReference>
<dbReference type="GO" id="GO:0006355">
    <property type="term" value="P:regulation of DNA-templated transcription"/>
    <property type="evidence" value="ECO:0007669"/>
    <property type="project" value="InterPro"/>
</dbReference>
<comment type="caution">
    <text evidence="10">The sequence shown here is derived from an EMBL/GenBank/DDBJ whole genome shotgun (WGS) entry which is preliminary data.</text>
</comment>
<feature type="domain" description="Sigma-54 factor interaction" evidence="8">
    <location>
        <begin position="145"/>
        <end position="375"/>
    </location>
</feature>
<dbReference type="InterPro" id="IPR011006">
    <property type="entry name" value="CheY-like_superfamily"/>
</dbReference>
<dbReference type="PROSITE" id="PS00688">
    <property type="entry name" value="SIGMA54_INTERACT_3"/>
    <property type="match status" value="1"/>
</dbReference>
<evidence type="ECO:0000259" key="8">
    <source>
        <dbReference type="PROSITE" id="PS50045"/>
    </source>
</evidence>
<dbReference type="PROSITE" id="PS50110">
    <property type="entry name" value="RESPONSE_REGULATORY"/>
    <property type="match status" value="1"/>
</dbReference>
<sequence length="452" mass="50393">MSIDARILVVDDKQSFRFMIKGYLDDAGYQAECAASGAEALVQLEQGCFDLVLSDMVMPEMDGMTLLRQVRSSHPLLPFVLVTAHGSVDSAVAAMKEGADDYLLKPLNREELLVVVERLLEYARLRANYGRMLDSEREKFSFQNISSTSPAMGKTLSAAKQVVASPRTTVSLYGESGVGKEVLARAIHVGTGQTMSSFVAVNCAAIPETLLESELFGHAKGAFTGADREREGKCSRAQGGTLFLDEIGDMPLSLQPKLLRLLEERVYEKVGSDRQATADFRIIVATHRNLDECCNQGTFRRDLYHRLNIFPITIPPLRERREDIPNLSEHFLNSFRKHQGKSLPGLSRAALDLLLAHDWPGNVRELRNLLEYACIVTNGDLIQPEHLRLQHEPQHFHGGQAKDRITLNFNFSPEEFSLDAVTTQLMAWALEKSNGNKSSAARLLKASRKLFY</sequence>
<keyword evidence="4" id="KW-0902">Two-component regulatory system</keyword>
<evidence type="ECO:0000259" key="9">
    <source>
        <dbReference type="PROSITE" id="PS50110"/>
    </source>
</evidence>
<proteinExistence type="predicted"/>
<keyword evidence="3" id="KW-0067">ATP-binding</keyword>
<dbReference type="Gene3D" id="3.40.50.2300">
    <property type="match status" value="1"/>
</dbReference>
<gene>
    <name evidence="10" type="ORF">JFN93_00865</name>
</gene>
<dbReference type="Pfam" id="PF00158">
    <property type="entry name" value="Sigma54_activat"/>
    <property type="match status" value="1"/>
</dbReference>
<evidence type="ECO:0000256" key="6">
    <source>
        <dbReference type="ARBA" id="ARBA00023163"/>
    </source>
</evidence>
<evidence type="ECO:0000256" key="3">
    <source>
        <dbReference type="ARBA" id="ARBA00022840"/>
    </source>
</evidence>
<dbReference type="InterPro" id="IPR058031">
    <property type="entry name" value="AAA_lid_NorR"/>
</dbReference>
<dbReference type="Pfam" id="PF25601">
    <property type="entry name" value="AAA_lid_14"/>
    <property type="match status" value="1"/>
</dbReference>
<dbReference type="Gene3D" id="3.40.50.300">
    <property type="entry name" value="P-loop containing nucleotide triphosphate hydrolases"/>
    <property type="match status" value="1"/>
</dbReference>
<dbReference type="FunFam" id="3.40.50.2300:FF:000018">
    <property type="entry name" value="DNA-binding transcriptional regulator NtrC"/>
    <property type="match status" value="1"/>
</dbReference>
<dbReference type="SUPFAM" id="SSF52172">
    <property type="entry name" value="CheY-like"/>
    <property type="match status" value="1"/>
</dbReference>
<dbReference type="EMBL" id="JAEMHM010000001">
    <property type="protein sequence ID" value="MBJ6723244.1"/>
    <property type="molecule type" value="Genomic_DNA"/>
</dbReference>
<accession>A0A8J7IMY2</accession>
<dbReference type="InterPro" id="IPR025944">
    <property type="entry name" value="Sigma_54_int_dom_CS"/>
</dbReference>
<dbReference type="SUPFAM" id="SSF46689">
    <property type="entry name" value="Homeodomain-like"/>
    <property type="match status" value="1"/>
</dbReference>
<dbReference type="Proteomes" id="UP000636888">
    <property type="component" value="Unassembled WGS sequence"/>
</dbReference>
<dbReference type="PANTHER" id="PTHR32071:SF113">
    <property type="entry name" value="ALGINATE BIOSYNTHESIS TRANSCRIPTIONAL REGULATORY PROTEIN ALGB"/>
    <property type="match status" value="1"/>
</dbReference>
<keyword evidence="11" id="KW-1185">Reference proteome</keyword>
<dbReference type="SUPFAM" id="SSF52540">
    <property type="entry name" value="P-loop containing nucleoside triphosphate hydrolases"/>
    <property type="match status" value="1"/>
</dbReference>
<dbReference type="InterPro" id="IPR009057">
    <property type="entry name" value="Homeodomain-like_sf"/>
</dbReference>
<dbReference type="FunFam" id="3.40.50.300:FF:000006">
    <property type="entry name" value="DNA-binding transcriptional regulator NtrC"/>
    <property type="match status" value="1"/>
</dbReference>
<name>A0A8J7IMY2_9BACT</name>
<dbReference type="PANTHER" id="PTHR32071">
    <property type="entry name" value="TRANSCRIPTIONAL REGULATORY PROTEIN"/>
    <property type="match status" value="1"/>
</dbReference>
<dbReference type="Pfam" id="PF00072">
    <property type="entry name" value="Response_reg"/>
    <property type="match status" value="1"/>
</dbReference>
<evidence type="ECO:0000313" key="11">
    <source>
        <dbReference type="Proteomes" id="UP000636888"/>
    </source>
</evidence>
<dbReference type="Gene3D" id="1.10.8.60">
    <property type="match status" value="1"/>
</dbReference>
<dbReference type="GO" id="GO:0005524">
    <property type="term" value="F:ATP binding"/>
    <property type="evidence" value="ECO:0007669"/>
    <property type="project" value="UniProtKB-KW"/>
</dbReference>
<dbReference type="PROSITE" id="PS50045">
    <property type="entry name" value="SIGMA54_INTERACT_4"/>
    <property type="match status" value="1"/>
</dbReference>
<reference evidence="10" key="1">
    <citation type="submission" date="2020-12" db="EMBL/GenBank/DDBJ databases">
        <title>Geomonas sp. Red875, isolated from river sediment.</title>
        <authorList>
            <person name="Xu Z."/>
            <person name="Zhang Z."/>
            <person name="Masuda Y."/>
            <person name="Itoh H."/>
            <person name="Senoo K."/>
        </authorList>
    </citation>
    <scope>NUCLEOTIDE SEQUENCE</scope>
    <source>
        <strain evidence="10">Red875</strain>
    </source>
</reference>
<evidence type="ECO:0000256" key="5">
    <source>
        <dbReference type="ARBA" id="ARBA00023015"/>
    </source>
</evidence>
<organism evidence="10 11">
    <name type="scientific">Geomesophilobacter sediminis</name>
    <dbReference type="NCBI Taxonomy" id="2798584"/>
    <lineage>
        <taxon>Bacteria</taxon>
        <taxon>Pseudomonadati</taxon>
        <taxon>Thermodesulfobacteriota</taxon>
        <taxon>Desulfuromonadia</taxon>
        <taxon>Geobacterales</taxon>
        <taxon>Geobacteraceae</taxon>
        <taxon>Geomesophilobacter</taxon>
    </lineage>
</organism>
<keyword evidence="6" id="KW-0804">Transcription</keyword>
<dbReference type="InterPro" id="IPR003593">
    <property type="entry name" value="AAA+_ATPase"/>
</dbReference>
<evidence type="ECO:0000256" key="7">
    <source>
        <dbReference type="PROSITE-ProRule" id="PRU00169"/>
    </source>
</evidence>
<keyword evidence="1 7" id="KW-0597">Phosphoprotein</keyword>